<evidence type="ECO:0000256" key="1">
    <source>
        <dbReference type="SAM" id="MobiDB-lite"/>
    </source>
</evidence>
<dbReference type="PANTHER" id="PTHR28093:SF1">
    <property type="entry name" value="MORPHOGENESIS-RELATED PROTEIN MSB1"/>
    <property type="match status" value="1"/>
</dbReference>
<dbReference type="EMBL" id="FN430329">
    <property type="protein sequence ID" value="CAZ84456.1"/>
    <property type="molecule type" value="Genomic_DNA"/>
</dbReference>
<dbReference type="eggNOG" id="ENOG502RBV5">
    <property type="taxonomic scope" value="Eukaryota"/>
</dbReference>
<feature type="compositionally biased region" description="Basic and acidic residues" evidence="1">
    <location>
        <begin position="660"/>
        <end position="672"/>
    </location>
</feature>
<feature type="region of interest" description="Disordered" evidence="1">
    <location>
        <begin position="965"/>
        <end position="994"/>
    </location>
</feature>
<feature type="compositionally biased region" description="Acidic residues" evidence="1">
    <location>
        <begin position="984"/>
        <end position="993"/>
    </location>
</feature>
<evidence type="ECO:0000313" key="4">
    <source>
        <dbReference type="Proteomes" id="UP000006911"/>
    </source>
</evidence>
<evidence type="ECO:0000313" key="3">
    <source>
        <dbReference type="EMBL" id="CAZ84456.1"/>
    </source>
</evidence>
<dbReference type="Pfam" id="PF08101">
    <property type="entry name" value="Msb1-Mug8_dom"/>
    <property type="match status" value="1"/>
</dbReference>
<proteinExistence type="predicted"/>
<feature type="compositionally biased region" description="Low complexity" evidence="1">
    <location>
        <begin position="436"/>
        <end position="445"/>
    </location>
</feature>
<dbReference type="InParanoid" id="D5GIW3"/>
<dbReference type="AlphaFoldDB" id="D5GIW3"/>
<accession>D5GIW3</accession>
<dbReference type="InterPro" id="IPR037508">
    <property type="entry name" value="Msb1/Mug8"/>
</dbReference>
<feature type="region of interest" description="Disordered" evidence="1">
    <location>
        <begin position="660"/>
        <end position="942"/>
    </location>
</feature>
<gene>
    <name evidence="3" type="ORF">GSTUM_00008712001</name>
</gene>
<dbReference type="GeneID" id="9185674"/>
<dbReference type="HOGENOM" id="CLU_006014_0_0_1"/>
<protein>
    <submittedName>
        <fullName evidence="3">(Perigord truffle) hypothetical protein</fullName>
    </submittedName>
</protein>
<feature type="compositionally biased region" description="Basic and acidic residues" evidence="1">
    <location>
        <begin position="965"/>
        <end position="983"/>
    </location>
</feature>
<dbReference type="Proteomes" id="UP000006911">
    <property type="component" value="Unassembled WGS sequence"/>
</dbReference>
<keyword evidence="4" id="KW-1185">Reference proteome</keyword>
<feature type="compositionally biased region" description="Basic and acidic residues" evidence="1">
    <location>
        <begin position="679"/>
        <end position="698"/>
    </location>
</feature>
<reference evidence="3 4" key="1">
    <citation type="journal article" date="2010" name="Nature">
        <title>Perigord black truffle genome uncovers evolutionary origins and mechanisms of symbiosis.</title>
        <authorList>
            <person name="Martin F."/>
            <person name="Kohler A."/>
            <person name="Murat C."/>
            <person name="Balestrini R."/>
            <person name="Coutinho P.M."/>
            <person name="Jaillon O."/>
            <person name="Montanini B."/>
            <person name="Morin E."/>
            <person name="Noel B."/>
            <person name="Percudani R."/>
            <person name="Porcel B."/>
            <person name="Rubini A."/>
            <person name="Amicucci A."/>
            <person name="Amselem J."/>
            <person name="Anthouard V."/>
            <person name="Arcioni S."/>
            <person name="Artiguenave F."/>
            <person name="Aury J.M."/>
            <person name="Ballario P."/>
            <person name="Bolchi A."/>
            <person name="Brenna A."/>
            <person name="Brun A."/>
            <person name="Buee M."/>
            <person name="Cantarel B."/>
            <person name="Chevalier G."/>
            <person name="Couloux A."/>
            <person name="Da Silva C."/>
            <person name="Denoeud F."/>
            <person name="Duplessis S."/>
            <person name="Ghignone S."/>
            <person name="Hilselberger B."/>
            <person name="Iotti M."/>
            <person name="Marcais B."/>
            <person name="Mello A."/>
            <person name="Miranda M."/>
            <person name="Pacioni G."/>
            <person name="Quesneville H."/>
            <person name="Riccioni C."/>
            <person name="Ruotolo R."/>
            <person name="Splivallo R."/>
            <person name="Stocchi V."/>
            <person name="Tisserant E."/>
            <person name="Viscomi A.R."/>
            <person name="Zambonelli A."/>
            <person name="Zampieri E."/>
            <person name="Henrissat B."/>
            <person name="Lebrun M.H."/>
            <person name="Paolocci F."/>
            <person name="Bonfante P."/>
            <person name="Ottonello S."/>
            <person name="Wincker P."/>
        </authorList>
    </citation>
    <scope>NUCLEOTIDE SEQUENCE [LARGE SCALE GENOMIC DNA]</scope>
    <source>
        <strain evidence="3 4">Mel28</strain>
    </source>
</reference>
<feature type="region of interest" description="Disordered" evidence="1">
    <location>
        <begin position="364"/>
        <end position="395"/>
    </location>
</feature>
<feature type="domain" description="Meiotically up-regulated protein Msb1/Mug8" evidence="2">
    <location>
        <begin position="41"/>
        <end position="522"/>
    </location>
</feature>
<feature type="region of interest" description="Disordered" evidence="1">
    <location>
        <begin position="596"/>
        <end position="622"/>
    </location>
</feature>
<dbReference type="CDD" id="cd04401">
    <property type="entry name" value="RhoGAP_fMSB1"/>
    <property type="match status" value="1"/>
</dbReference>
<feature type="region of interest" description="Disordered" evidence="1">
    <location>
        <begin position="11"/>
        <end position="33"/>
    </location>
</feature>
<evidence type="ECO:0000259" key="2">
    <source>
        <dbReference type="Pfam" id="PF08101"/>
    </source>
</evidence>
<feature type="compositionally biased region" description="Basic and acidic residues" evidence="1">
    <location>
        <begin position="11"/>
        <end position="21"/>
    </location>
</feature>
<feature type="region of interest" description="Disordered" evidence="1">
    <location>
        <begin position="435"/>
        <end position="461"/>
    </location>
</feature>
<organism evidence="3 4">
    <name type="scientific">Tuber melanosporum (strain Mel28)</name>
    <name type="common">Perigord black truffle</name>
    <dbReference type="NCBI Taxonomy" id="656061"/>
    <lineage>
        <taxon>Eukaryota</taxon>
        <taxon>Fungi</taxon>
        <taxon>Dikarya</taxon>
        <taxon>Ascomycota</taxon>
        <taxon>Pezizomycotina</taxon>
        <taxon>Pezizomycetes</taxon>
        <taxon>Pezizales</taxon>
        <taxon>Tuberaceae</taxon>
        <taxon>Tuber</taxon>
    </lineage>
</organism>
<dbReference type="KEGG" id="tml:GSTUM_00008712001"/>
<sequence length="1018" mass="111458">MPTFLNKVFKRDHAGSSKKIEPSAPPPPQEVKHQDAWLRTEVTPEQVQELLRGCTQEIKSRGLSTPFLLLPFRPNSDASAARTFIRNFFDPVTGPLRGPHLQQELRLTEPVVLCSTLKWCWSRLPGGVVTWDLYELFRQGEIGSGMARDSFATFIPISAESEARSKIIFDFFDLISAIAAHGKHNGLGGMKLSRLAGWWAFEHSDMGWGFEGGYTSWSRAADATMHLFFAYLRSLSPADGTRGVSVLPISLKALVASVDYPPTTPVQLQSQTVRVVMTVETVSPTPFSLLRRARNFQFRESNLALRALVGYDDPIQALTEECKRVLKCISSTNQSSSGFKSGSGLQDQSWSRFQDLGFSGLLEESEGSADEDGLSMTGSETFPRRRASTQPIPSTPHQELAMDIARPTTPSWADFMAAGFGDRDQGPNQPAPLLLPPDKILPPIDSGSRVRSSQSNRKIAEDNLDPGELASVSPLTVDDAFWWVWISSLAGEESTARKAVFGRCALVETVIKGGRWLVVEEKVKGAATALEDATYLLAREKKKSRRGKLTRRKSAGRADIPIEQPKQFDPSIGPFSRINIRPDQMARVQTAAAALRQQQIQQEPSHLRPREVGSMPNPRTNSVFTLQPVILSEATPAMKWASKYDKDAIREAYLKGLPMPERKDLSRVDTDRPLPPPPPHEEPEERPERQERQERPKPELVGPKPEQLTQPPTPVTKQAPVALASPRTPSAPRSVPMTLPSPRSNGRASPAFDSRSQTTPSSPKSQPSANPTPEKSKKPKASRFKNLFSSKKADPTSLVGRRISQLEPPNSGGLGVPTQDTSRRLSVGRKKNAPIDFSGGAAQLNAPPPLVIEKPSLSLQADLRRQDSDQPSTSQVSSKEERAATQVFSSFDQGPLTDQPAFVPDDSVMTSESGSPIESGPAAPEKETDDVVSMDGTAPLASPVEAIPVQDRWAQIKKNAAERAKVVPKASDEYTRSDARGSIDDGETSGEETIESRVARIKARVAELTGSIDTTTRV</sequence>
<dbReference type="RefSeq" id="XP_002840265.1">
    <property type="nucleotide sequence ID" value="XM_002840219.1"/>
</dbReference>
<dbReference type="STRING" id="656061.D5GIW3"/>
<feature type="compositionally biased region" description="Acidic residues" evidence="1">
    <location>
        <begin position="364"/>
        <end position="373"/>
    </location>
</feature>
<dbReference type="PANTHER" id="PTHR28093">
    <property type="entry name" value="MORPHOGENESIS-RELATED PROTEIN MSB1"/>
    <property type="match status" value="1"/>
</dbReference>
<dbReference type="InterPro" id="IPR012965">
    <property type="entry name" value="Msb1/Mug8_dom"/>
</dbReference>
<feature type="compositionally biased region" description="Basic residues" evidence="1">
    <location>
        <begin position="546"/>
        <end position="555"/>
    </location>
</feature>
<feature type="compositionally biased region" description="Low complexity" evidence="1">
    <location>
        <begin position="754"/>
        <end position="768"/>
    </location>
</feature>
<dbReference type="OMA" id="VVGWDAY"/>
<feature type="region of interest" description="Disordered" evidence="1">
    <location>
        <begin position="546"/>
        <end position="569"/>
    </location>
</feature>
<name>D5GIW3_TUBMM</name>